<name>A0A0W0YZD9_LEGSP</name>
<dbReference type="RefSeq" id="WP_058483997.1">
    <property type="nucleotide sequence ID" value="NZ_CAAAII010000004.1"/>
</dbReference>
<protein>
    <submittedName>
        <fullName evidence="1">Uncharacterized protein</fullName>
    </submittedName>
</protein>
<keyword evidence="2" id="KW-1185">Reference proteome</keyword>
<dbReference type="STRING" id="452.Lspi_2087"/>
<dbReference type="AlphaFoldDB" id="A0A0W0YZD9"/>
<proteinExistence type="predicted"/>
<evidence type="ECO:0000313" key="1">
    <source>
        <dbReference type="EMBL" id="KTD62237.1"/>
    </source>
</evidence>
<dbReference type="Proteomes" id="UP000054877">
    <property type="component" value="Unassembled WGS sequence"/>
</dbReference>
<dbReference type="PATRIC" id="fig|452.5.peg.2296"/>
<gene>
    <name evidence="1" type="ORF">Lspi_2087</name>
</gene>
<reference evidence="1 2" key="1">
    <citation type="submission" date="2015-11" db="EMBL/GenBank/DDBJ databases">
        <title>Genomic analysis of 38 Legionella species identifies large and diverse effector repertoires.</title>
        <authorList>
            <person name="Burstein D."/>
            <person name="Amaro F."/>
            <person name="Zusman T."/>
            <person name="Lifshitz Z."/>
            <person name="Cohen O."/>
            <person name="Gilbert J.A."/>
            <person name="Pupko T."/>
            <person name="Shuman H.A."/>
            <person name="Segal G."/>
        </authorList>
    </citation>
    <scope>NUCLEOTIDE SEQUENCE [LARGE SCALE GENOMIC DNA]</scope>
    <source>
        <strain evidence="1 2">Mt.St.Helens-9</strain>
    </source>
</reference>
<organism evidence="1 2">
    <name type="scientific">Legionella spiritensis</name>
    <dbReference type="NCBI Taxonomy" id="452"/>
    <lineage>
        <taxon>Bacteria</taxon>
        <taxon>Pseudomonadati</taxon>
        <taxon>Pseudomonadota</taxon>
        <taxon>Gammaproteobacteria</taxon>
        <taxon>Legionellales</taxon>
        <taxon>Legionellaceae</taxon>
        <taxon>Legionella</taxon>
    </lineage>
</organism>
<accession>A0A0W0YZD9</accession>
<dbReference type="EMBL" id="LNYX01000030">
    <property type="protein sequence ID" value="KTD62237.1"/>
    <property type="molecule type" value="Genomic_DNA"/>
</dbReference>
<sequence>MLITQIKGALAEAGNQHEKSASNTDYLNKILHIDATRFIGQLNTLLAKSDLSEQECLDAVKKLLAQRWQNIAGTALSYTDQNRHYLTRLCFDLAKILHQQDNSLATYQYMMPTLTHIDDQILYYRDHIDQYALDEVILSDDQKSLIPVALLTCLSHHGNVDINKLVNPYDGAPLSVTEQARLRLHSSQSRELMETFAQIQECKQGNGSIGGHVQKLIMALREGGEHGGEDGKELEAGVNALNGIIKFMEYWRLLPKERQIELRALTSRTDKRTFGNLIDILDKSDRDSFDCVESISGLLEKILGEHGEILFKDTREDWQYISILAEKLDVLIKQMKVKTSGQDSHQIVFVDLLRELDGFQNVQSLPDLQALFHLLPVSQLPDVKEELLFLLKTHIKGSDDLHQLLMALQPEKFEFLFTCFINHHDTALGNLEEVAFLLEQLNSRQRDAFLLQFKAMSAGFSDNNLRFVRLFSYLSEEHRLALMRILGDHAVEIFTADLISLKIGLRYLPLEFCHILCEQYHDNQSKFFINGSQFADIYGSLEPEKQTVFYKNVADILPESIKNGRQLGYVLALLDAKQMETLCRKLVDKRPGPIFSGFEFCQAIFPLDPQQRKTVFDVFRPGLPDILTNDADFSLALRHLSSEDQTSLRQDMRCKAHIDSGEELSDEQLITRFIAQKQPQHARSNFTFFDHTRQINDSYLRDLLFGKKDAHNDSMSIN</sequence>
<evidence type="ECO:0000313" key="2">
    <source>
        <dbReference type="Proteomes" id="UP000054877"/>
    </source>
</evidence>
<dbReference type="OrthoDB" id="5649274at2"/>
<comment type="caution">
    <text evidence="1">The sequence shown here is derived from an EMBL/GenBank/DDBJ whole genome shotgun (WGS) entry which is preliminary data.</text>
</comment>